<name>A0ABS4J9V3_9BACL</name>
<reference evidence="1 2" key="1">
    <citation type="submission" date="2021-03" db="EMBL/GenBank/DDBJ databases">
        <title>Genomic Encyclopedia of Type Strains, Phase IV (KMG-IV): sequencing the most valuable type-strain genomes for metagenomic binning, comparative biology and taxonomic classification.</title>
        <authorList>
            <person name="Goeker M."/>
        </authorList>
    </citation>
    <scope>NUCLEOTIDE SEQUENCE [LARGE SCALE GENOMIC DNA]</scope>
    <source>
        <strain evidence="1 2">DSM 26048</strain>
    </source>
</reference>
<keyword evidence="1" id="KW-0378">Hydrolase</keyword>
<gene>
    <name evidence="1" type="ORF">J2Z66_007146</name>
</gene>
<dbReference type="EMBL" id="JAGGLB010000035">
    <property type="protein sequence ID" value="MBP1995504.1"/>
    <property type="molecule type" value="Genomic_DNA"/>
</dbReference>
<keyword evidence="2" id="KW-1185">Reference proteome</keyword>
<evidence type="ECO:0000313" key="2">
    <source>
        <dbReference type="Proteomes" id="UP001519287"/>
    </source>
</evidence>
<dbReference type="GO" id="GO:0016787">
    <property type="term" value="F:hydrolase activity"/>
    <property type="evidence" value="ECO:0007669"/>
    <property type="project" value="UniProtKB-KW"/>
</dbReference>
<dbReference type="InterPro" id="IPR005500">
    <property type="entry name" value="DUF309"/>
</dbReference>
<dbReference type="RefSeq" id="WP_209977301.1">
    <property type="nucleotide sequence ID" value="NZ_JAGGLB010000035.1"/>
</dbReference>
<protein>
    <submittedName>
        <fullName evidence="1">Metal-dependent hydrolase</fullName>
    </submittedName>
</protein>
<dbReference type="Gene3D" id="1.10.3450.10">
    <property type="entry name" value="TTHA0068-like"/>
    <property type="match status" value="1"/>
</dbReference>
<dbReference type="SUPFAM" id="SSF140663">
    <property type="entry name" value="TTHA0068-like"/>
    <property type="match status" value="1"/>
</dbReference>
<comment type="caution">
    <text evidence="1">The sequence shown here is derived from an EMBL/GenBank/DDBJ whole genome shotgun (WGS) entry which is preliminary data.</text>
</comment>
<dbReference type="InterPro" id="IPR023203">
    <property type="entry name" value="TTHA0068_sf"/>
</dbReference>
<dbReference type="Pfam" id="PF03745">
    <property type="entry name" value="DUF309"/>
    <property type="match status" value="1"/>
</dbReference>
<dbReference type="PANTHER" id="PTHR34796">
    <property type="entry name" value="EXPRESSED PROTEIN"/>
    <property type="match status" value="1"/>
</dbReference>
<sequence>MKTYPLAYTEYVVYFQAERDYFECHEVMEEYWKEHPADEHSLAYVGLIQLAVGLYHQRRGNMAGAVKMLQSAYKHLTDEHLEWLGLDSVELRQSIAARIQALLEGAILYADIDLPIKDPILLEQCQDICQSRGLSWNDPSDCSNEHLIHKHTLRDRSEVIEARKNQILLRQQRKGGSSNELG</sequence>
<evidence type="ECO:0000313" key="1">
    <source>
        <dbReference type="EMBL" id="MBP1995504.1"/>
    </source>
</evidence>
<organism evidence="1 2">
    <name type="scientific">Paenibacillus eucommiae</name>
    <dbReference type="NCBI Taxonomy" id="1355755"/>
    <lineage>
        <taxon>Bacteria</taxon>
        <taxon>Bacillati</taxon>
        <taxon>Bacillota</taxon>
        <taxon>Bacilli</taxon>
        <taxon>Bacillales</taxon>
        <taxon>Paenibacillaceae</taxon>
        <taxon>Paenibacillus</taxon>
    </lineage>
</organism>
<proteinExistence type="predicted"/>
<dbReference type="PANTHER" id="PTHR34796:SF1">
    <property type="entry name" value="EXPRESSED PROTEIN"/>
    <property type="match status" value="1"/>
</dbReference>
<accession>A0ABS4J9V3</accession>
<dbReference type="Proteomes" id="UP001519287">
    <property type="component" value="Unassembled WGS sequence"/>
</dbReference>